<protein>
    <submittedName>
        <fullName evidence="2">Uncharacterized protein</fullName>
    </submittedName>
</protein>
<dbReference type="InParanoid" id="A0A0C3PLG5"/>
<gene>
    <name evidence="2" type="ORF">M404DRAFT_272571</name>
</gene>
<name>A0A0C3PLG5_PISTI</name>
<accession>A0A0C3PLG5</accession>
<dbReference type="AlphaFoldDB" id="A0A0C3PLG5"/>
<dbReference type="EMBL" id="KN831954">
    <property type="protein sequence ID" value="KIO09571.1"/>
    <property type="molecule type" value="Genomic_DNA"/>
</dbReference>
<evidence type="ECO:0000256" key="1">
    <source>
        <dbReference type="SAM" id="MobiDB-lite"/>
    </source>
</evidence>
<reference evidence="2 3" key="1">
    <citation type="submission" date="2014-04" db="EMBL/GenBank/DDBJ databases">
        <authorList>
            <consortium name="DOE Joint Genome Institute"/>
            <person name="Kuo A."/>
            <person name="Kohler A."/>
            <person name="Costa M.D."/>
            <person name="Nagy L.G."/>
            <person name="Floudas D."/>
            <person name="Copeland A."/>
            <person name="Barry K.W."/>
            <person name="Cichocki N."/>
            <person name="Veneault-Fourrey C."/>
            <person name="LaButti K."/>
            <person name="Lindquist E.A."/>
            <person name="Lipzen A."/>
            <person name="Lundell T."/>
            <person name="Morin E."/>
            <person name="Murat C."/>
            <person name="Sun H."/>
            <person name="Tunlid A."/>
            <person name="Henrissat B."/>
            <person name="Grigoriev I.V."/>
            <person name="Hibbett D.S."/>
            <person name="Martin F."/>
            <person name="Nordberg H.P."/>
            <person name="Cantor M.N."/>
            <person name="Hua S.X."/>
        </authorList>
    </citation>
    <scope>NUCLEOTIDE SEQUENCE [LARGE SCALE GENOMIC DNA]</scope>
    <source>
        <strain evidence="2 3">Marx 270</strain>
    </source>
</reference>
<evidence type="ECO:0000313" key="3">
    <source>
        <dbReference type="Proteomes" id="UP000054217"/>
    </source>
</evidence>
<keyword evidence="3" id="KW-1185">Reference proteome</keyword>
<organism evidence="2 3">
    <name type="scientific">Pisolithus tinctorius Marx 270</name>
    <dbReference type="NCBI Taxonomy" id="870435"/>
    <lineage>
        <taxon>Eukaryota</taxon>
        <taxon>Fungi</taxon>
        <taxon>Dikarya</taxon>
        <taxon>Basidiomycota</taxon>
        <taxon>Agaricomycotina</taxon>
        <taxon>Agaricomycetes</taxon>
        <taxon>Agaricomycetidae</taxon>
        <taxon>Boletales</taxon>
        <taxon>Sclerodermatineae</taxon>
        <taxon>Pisolithaceae</taxon>
        <taxon>Pisolithus</taxon>
    </lineage>
</organism>
<sequence>MLGYKIAARKQFPCFFKVLFESASSYSTMAAVHVSCGSLSPRTTPMTSPQRRPTQEYSLSAID</sequence>
<feature type="region of interest" description="Disordered" evidence="1">
    <location>
        <begin position="40"/>
        <end position="63"/>
    </location>
</feature>
<reference evidence="3" key="2">
    <citation type="submission" date="2015-01" db="EMBL/GenBank/DDBJ databases">
        <title>Evolutionary Origins and Diversification of the Mycorrhizal Mutualists.</title>
        <authorList>
            <consortium name="DOE Joint Genome Institute"/>
            <consortium name="Mycorrhizal Genomics Consortium"/>
            <person name="Kohler A."/>
            <person name="Kuo A."/>
            <person name="Nagy L.G."/>
            <person name="Floudas D."/>
            <person name="Copeland A."/>
            <person name="Barry K.W."/>
            <person name="Cichocki N."/>
            <person name="Veneault-Fourrey C."/>
            <person name="LaButti K."/>
            <person name="Lindquist E.A."/>
            <person name="Lipzen A."/>
            <person name="Lundell T."/>
            <person name="Morin E."/>
            <person name="Murat C."/>
            <person name="Riley R."/>
            <person name="Ohm R."/>
            <person name="Sun H."/>
            <person name="Tunlid A."/>
            <person name="Henrissat B."/>
            <person name="Grigoriev I.V."/>
            <person name="Hibbett D.S."/>
            <person name="Martin F."/>
        </authorList>
    </citation>
    <scope>NUCLEOTIDE SEQUENCE [LARGE SCALE GENOMIC DNA]</scope>
    <source>
        <strain evidence="3">Marx 270</strain>
    </source>
</reference>
<proteinExistence type="predicted"/>
<evidence type="ECO:0000313" key="2">
    <source>
        <dbReference type="EMBL" id="KIO09571.1"/>
    </source>
</evidence>
<dbReference type="HOGENOM" id="CLU_2886741_0_0_1"/>
<dbReference type="Proteomes" id="UP000054217">
    <property type="component" value="Unassembled WGS sequence"/>
</dbReference>